<accession>A0A161P7P4</accession>
<keyword evidence="4" id="KW-1185">Reference proteome</keyword>
<evidence type="ECO:0000256" key="1">
    <source>
        <dbReference type="ARBA" id="ARBA00010751"/>
    </source>
</evidence>
<comment type="similarity">
    <text evidence="1 2">Belongs to the UPF0145 family.</text>
</comment>
<dbReference type="PANTHER" id="PTHR34068:SF2">
    <property type="entry name" value="UPF0145 PROTEIN SCO3412"/>
    <property type="match status" value="1"/>
</dbReference>
<dbReference type="AlphaFoldDB" id="A0A161P7P4"/>
<name>A0A161P7P4_9BACI</name>
<evidence type="ECO:0000313" key="3">
    <source>
        <dbReference type="EMBL" id="KYG28098.1"/>
    </source>
</evidence>
<dbReference type="OrthoDB" id="9796448at2"/>
<dbReference type="RefSeq" id="WP_061949525.1">
    <property type="nucleotide sequence ID" value="NZ_LTAO01000034.1"/>
</dbReference>
<evidence type="ECO:0000256" key="2">
    <source>
        <dbReference type="HAMAP-Rule" id="MF_00338"/>
    </source>
</evidence>
<dbReference type="PANTHER" id="PTHR34068">
    <property type="entry name" value="UPF0145 PROTEIN YBJQ"/>
    <property type="match status" value="1"/>
</dbReference>
<comment type="caution">
    <text evidence="3">The sequence shown here is derived from an EMBL/GenBank/DDBJ whole genome shotgun (WGS) entry which is preliminary data.</text>
</comment>
<gene>
    <name evidence="3" type="ORF">AZF04_09335</name>
</gene>
<dbReference type="EMBL" id="LTAO01000034">
    <property type="protein sequence ID" value="KYG28098.1"/>
    <property type="molecule type" value="Genomic_DNA"/>
</dbReference>
<organism evidence="3 4">
    <name type="scientific">Alkalihalobacillus trypoxylicola</name>
    <dbReference type="NCBI Taxonomy" id="519424"/>
    <lineage>
        <taxon>Bacteria</taxon>
        <taxon>Bacillati</taxon>
        <taxon>Bacillota</taxon>
        <taxon>Bacilli</taxon>
        <taxon>Bacillales</taxon>
        <taxon>Bacillaceae</taxon>
        <taxon>Alkalihalobacillus</taxon>
    </lineage>
</organism>
<proteinExistence type="inferred from homology"/>
<protein>
    <recommendedName>
        <fullName evidence="2">UPF0145 protein AZF04_09335</fullName>
    </recommendedName>
</protein>
<dbReference type="HAMAP" id="MF_00338">
    <property type="entry name" value="UPF0145"/>
    <property type="match status" value="1"/>
</dbReference>
<dbReference type="SUPFAM" id="SSF117782">
    <property type="entry name" value="YbjQ-like"/>
    <property type="match status" value="1"/>
</dbReference>
<reference evidence="3" key="1">
    <citation type="submission" date="2016-02" db="EMBL/GenBank/DDBJ databases">
        <title>Genome sequence of Bacillus trypoxylicola KCTC 13244(T).</title>
        <authorList>
            <person name="Jeong H."/>
            <person name="Park S.-H."/>
            <person name="Choi S.-K."/>
        </authorList>
    </citation>
    <scope>NUCLEOTIDE SEQUENCE [LARGE SCALE GENOMIC DNA]</scope>
    <source>
        <strain evidence="3">KCTC 13244</strain>
    </source>
</reference>
<dbReference type="Gene3D" id="3.30.110.70">
    <property type="entry name" value="Hypothetical protein apc22750. Chain B"/>
    <property type="match status" value="1"/>
</dbReference>
<dbReference type="InterPro" id="IPR035439">
    <property type="entry name" value="UPF0145_dom_sf"/>
</dbReference>
<dbReference type="STRING" id="519424.AZF04_09335"/>
<dbReference type="Proteomes" id="UP000075806">
    <property type="component" value="Unassembled WGS sequence"/>
</dbReference>
<dbReference type="InterPro" id="IPR002765">
    <property type="entry name" value="UPF0145_YbjQ-like"/>
</dbReference>
<evidence type="ECO:0000313" key="4">
    <source>
        <dbReference type="Proteomes" id="UP000075806"/>
    </source>
</evidence>
<sequence>MIIVTTNEVNSYEVKKVLGLVKGSTVQTKHIGRDFAAGLKSVVGGEIRGYSEMMEEAREIAIKRMKAEAEKLGANAIIGFRLQSSMVMQSASEIIAYGTAVVIETE</sequence>
<dbReference type="Pfam" id="PF01906">
    <property type="entry name" value="YbjQ_1"/>
    <property type="match status" value="1"/>
</dbReference>